<dbReference type="GO" id="GO:0008146">
    <property type="term" value="F:sulfotransferase activity"/>
    <property type="evidence" value="ECO:0007669"/>
    <property type="project" value="TreeGrafter"/>
</dbReference>
<evidence type="ECO:0000256" key="8">
    <source>
        <dbReference type="ARBA" id="ARBA00066884"/>
    </source>
</evidence>
<dbReference type="InterPro" id="IPR045886">
    <property type="entry name" value="ThiF/MoeB/HesA"/>
</dbReference>
<comment type="similarity">
    <text evidence="1">Belongs to the HesA/MoeB/ThiF family.</text>
</comment>
<dbReference type="SUPFAM" id="SSF69572">
    <property type="entry name" value="Activating enzymes of the ubiquitin-like proteins"/>
    <property type="match status" value="1"/>
</dbReference>
<comment type="caution">
    <text evidence="14">The sequence shown here is derived from an EMBL/GenBank/DDBJ whole genome shotgun (WGS) entry which is preliminary data.</text>
</comment>
<dbReference type="RefSeq" id="WP_083747699.1">
    <property type="nucleotide sequence ID" value="NZ_MLCO01000204.1"/>
</dbReference>
<gene>
    <name evidence="14" type="ORF">BKE38_19355</name>
</gene>
<evidence type="ECO:0000256" key="3">
    <source>
        <dbReference type="ARBA" id="ARBA00022741"/>
    </source>
</evidence>
<dbReference type="PANTHER" id="PTHR10953">
    <property type="entry name" value="UBIQUITIN-ACTIVATING ENZYME E1"/>
    <property type="match status" value="1"/>
</dbReference>
<dbReference type="EMBL" id="MLCO01000204">
    <property type="protein sequence ID" value="ONG50103.1"/>
    <property type="molecule type" value="Genomic_DNA"/>
</dbReference>
<dbReference type="InterPro" id="IPR036873">
    <property type="entry name" value="Rhodanese-like_dom_sf"/>
</dbReference>
<accession>A0A1V2H0E3</accession>
<dbReference type="CDD" id="cd00757">
    <property type="entry name" value="ThiF_MoeB_HesA_family"/>
    <property type="match status" value="1"/>
</dbReference>
<dbReference type="Gene3D" id="3.40.250.10">
    <property type="entry name" value="Rhodanese-like domain"/>
    <property type="match status" value="1"/>
</dbReference>
<dbReference type="GO" id="GO:0005829">
    <property type="term" value="C:cytosol"/>
    <property type="evidence" value="ECO:0007669"/>
    <property type="project" value="TreeGrafter"/>
</dbReference>
<organism evidence="14 15">
    <name type="scientific">Teichococcus deserti</name>
    <dbReference type="NCBI Taxonomy" id="1817963"/>
    <lineage>
        <taxon>Bacteria</taxon>
        <taxon>Pseudomonadati</taxon>
        <taxon>Pseudomonadota</taxon>
        <taxon>Alphaproteobacteria</taxon>
        <taxon>Acetobacterales</taxon>
        <taxon>Roseomonadaceae</taxon>
        <taxon>Roseomonas</taxon>
    </lineage>
</organism>
<evidence type="ECO:0000256" key="10">
    <source>
        <dbReference type="ARBA" id="ARBA00075110"/>
    </source>
</evidence>
<dbReference type="PANTHER" id="PTHR10953:SF102">
    <property type="entry name" value="ADENYLYLTRANSFERASE AND SULFURTRANSFERASE MOCS3"/>
    <property type="match status" value="1"/>
</dbReference>
<dbReference type="GO" id="GO:0008641">
    <property type="term" value="F:ubiquitin-like modifier activating enzyme activity"/>
    <property type="evidence" value="ECO:0007669"/>
    <property type="project" value="InterPro"/>
</dbReference>
<keyword evidence="4" id="KW-0067">ATP-binding</keyword>
<dbReference type="Pfam" id="PF00899">
    <property type="entry name" value="ThiF"/>
    <property type="match status" value="1"/>
</dbReference>
<name>A0A1V2H0E3_9PROT</name>
<evidence type="ECO:0000256" key="12">
    <source>
        <dbReference type="ARBA" id="ARBA00078531"/>
    </source>
</evidence>
<dbReference type="CDD" id="cd00158">
    <property type="entry name" value="RHOD"/>
    <property type="match status" value="1"/>
</dbReference>
<dbReference type="InterPro" id="IPR035985">
    <property type="entry name" value="Ubiquitin-activating_enz"/>
</dbReference>
<comment type="subunit">
    <text evidence="7">Homodimer. Forms a stable heterotetrameric complex of 2 MoeB and 2 MoaD during adenylation of MoaD.</text>
</comment>
<comment type="catalytic activity">
    <reaction evidence="5">
        <text>[molybdopterin-synthase sulfur-carrier protein]-C-terminal Gly-Gly + ATP + H(+) = [molybdopterin-synthase sulfur-carrier protein]-C-terminal Gly-Gly-AMP + diphosphate</text>
        <dbReference type="Rhea" id="RHEA:43616"/>
        <dbReference type="Rhea" id="RHEA-COMP:12159"/>
        <dbReference type="Rhea" id="RHEA-COMP:12202"/>
        <dbReference type="ChEBI" id="CHEBI:15378"/>
        <dbReference type="ChEBI" id="CHEBI:30616"/>
        <dbReference type="ChEBI" id="CHEBI:33019"/>
        <dbReference type="ChEBI" id="CHEBI:90618"/>
        <dbReference type="ChEBI" id="CHEBI:90778"/>
        <dbReference type="EC" id="2.7.7.80"/>
    </reaction>
</comment>
<dbReference type="EC" id="2.7.7.80" evidence="8"/>
<dbReference type="Pfam" id="PF00581">
    <property type="entry name" value="Rhodanese"/>
    <property type="match status" value="1"/>
</dbReference>
<keyword evidence="3" id="KW-0547">Nucleotide-binding</keyword>
<dbReference type="NCBIfam" id="NF004281">
    <property type="entry name" value="PRK05690.1"/>
    <property type="match status" value="1"/>
</dbReference>
<keyword evidence="2" id="KW-0808">Transferase</keyword>
<dbReference type="Proteomes" id="UP000188879">
    <property type="component" value="Unassembled WGS sequence"/>
</dbReference>
<evidence type="ECO:0000256" key="2">
    <source>
        <dbReference type="ARBA" id="ARBA00022679"/>
    </source>
</evidence>
<evidence type="ECO:0000259" key="13">
    <source>
        <dbReference type="PROSITE" id="PS50206"/>
    </source>
</evidence>
<dbReference type="GO" id="GO:0004792">
    <property type="term" value="F:thiosulfate-cyanide sulfurtransferase activity"/>
    <property type="evidence" value="ECO:0007669"/>
    <property type="project" value="TreeGrafter"/>
</dbReference>
<evidence type="ECO:0000256" key="6">
    <source>
        <dbReference type="ARBA" id="ARBA00055169"/>
    </source>
</evidence>
<evidence type="ECO:0000256" key="9">
    <source>
        <dbReference type="ARBA" id="ARBA00073635"/>
    </source>
</evidence>
<feature type="domain" description="Rhodanese" evidence="13">
    <location>
        <begin position="288"/>
        <end position="382"/>
    </location>
</feature>
<dbReference type="FunFam" id="3.40.50.720:FF:000033">
    <property type="entry name" value="Adenylyltransferase and sulfurtransferase MOCS3"/>
    <property type="match status" value="1"/>
</dbReference>
<dbReference type="SUPFAM" id="SSF52821">
    <property type="entry name" value="Rhodanese/Cell cycle control phosphatase"/>
    <property type="match status" value="1"/>
</dbReference>
<evidence type="ECO:0000256" key="4">
    <source>
        <dbReference type="ARBA" id="ARBA00022840"/>
    </source>
</evidence>
<dbReference type="Gene3D" id="3.40.50.720">
    <property type="entry name" value="NAD(P)-binding Rossmann-like Domain"/>
    <property type="match status" value="1"/>
</dbReference>
<dbReference type="SMART" id="SM00450">
    <property type="entry name" value="RHOD"/>
    <property type="match status" value="1"/>
</dbReference>
<evidence type="ECO:0000256" key="7">
    <source>
        <dbReference type="ARBA" id="ARBA00063809"/>
    </source>
</evidence>
<protein>
    <recommendedName>
        <fullName evidence="9">Molybdopterin-synthase adenylyltransferase</fullName>
        <ecNumber evidence="8">2.7.7.80</ecNumber>
    </recommendedName>
    <alternativeName>
        <fullName evidence="12">MoaD protein adenylase</fullName>
    </alternativeName>
    <alternativeName>
        <fullName evidence="10">Molybdopterin-converting factor subunit 1 adenylase</fullName>
    </alternativeName>
    <alternativeName>
        <fullName evidence="11">Sulfur carrier protein MoaD adenylyltransferase</fullName>
    </alternativeName>
</protein>
<dbReference type="GO" id="GO:0005524">
    <property type="term" value="F:ATP binding"/>
    <property type="evidence" value="ECO:0007669"/>
    <property type="project" value="UniProtKB-KW"/>
</dbReference>
<dbReference type="PROSITE" id="PS50206">
    <property type="entry name" value="RHODANESE_3"/>
    <property type="match status" value="1"/>
</dbReference>
<evidence type="ECO:0000313" key="15">
    <source>
        <dbReference type="Proteomes" id="UP000188879"/>
    </source>
</evidence>
<reference evidence="14 15" key="1">
    <citation type="submission" date="2016-10" db="EMBL/GenBank/DDBJ databases">
        <title>Draft Genome sequence of Roseomonas sp. strain M3.</title>
        <authorList>
            <person name="Subhash Y."/>
            <person name="Lee S."/>
        </authorList>
    </citation>
    <scope>NUCLEOTIDE SEQUENCE [LARGE SCALE GENOMIC DNA]</scope>
    <source>
        <strain evidence="14 15">M3</strain>
    </source>
</reference>
<dbReference type="OrthoDB" id="9804286at2"/>
<dbReference type="InterPro" id="IPR001763">
    <property type="entry name" value="Rhodanese-like_dom"/>
</dbReference>
<dbReference type="GO" id="GO:0061605">
    <property type="term" value="F:molybdopterin-synthase adenylyltransferase activity"/>
    <property type="evidence" value="ECO:0007669"/>
    <property type="project" value="UniProtKB-EC"/>
</dbReference>
<dbReference type="InterPro" id="IPR000594">
    <property type="entry name" value="ThiF_NAD_FAD-bd"/>
</dbReference>
<evidence type="ECO:0000256" key="11">
    <source>
        <dbReference type="ARBA" id="ARBA00075328"/>
    </source>
</evidence>
<evidence type="ECO:0000313" key="14">
    <source>
        <dbReference type="EMBL" id="ONG50103.1"/>
    </source>
</evidence>
<keyword evidence="15" id="KW-1185">Reference proteome</keyword>
<evidence type="ECO:0000256" key="5">
    <source>
        <dbReference type="ARBA" id="ARBA00052218"/>
    </source>
</evidence>
<dbReference type="AlphaFoldDB" id="A0A1V2H0E3"/>
<evidence type="ECO:0000256" key="1">
    <source>
        <dbReference type="ARBA" id="ARBA00009919"/>
    </source>
</evidence>
<sequence length="390" mass="40931">MPDTLPELSPTEQRRFGRHLVMPEFGQAAQRRLKAGSVLLVGCGGLGSPTALYLAAAGVGRIGLVDPDRVEETNLQRQIAHGHATLGRPKTESAAARMRDLNPDVVIERHDVYLTEENALDLVGAYDVVIDGTDNFPTRYLVNDACVRLGRPNVFGGVLRFDGQLSVFDARSGPCYRCLFPAPPPVELAPNCAEAGVLGVLPGVIGTLQATEAIKLLTGIGTPMIGRMLIYDGLTLGFDSIALAKDPACPCCSLPRDAIVLRTERMVCAALPPGGSMTPAELEARLTAGEAFSLCDVRNPPEWSGGVIPGAHLLPKPELEALLQAGAPPPDPFAGHATVVVYCQAGLRSAAVIRALVEAGHDPARLVNLEGGFGAWRGPRAAAAPLAATG</sequence>
<proteinExistence type="inferred from homology"/>
<comment type="function">
    <text evidence="6">Catalyzes the adenylation by ATP of the carboxyl group of the C-terminal glycine of sulfur carrier protein MoaD.</text>
</comment>